<protein>
    <submittedName>
        <fullName evidence="3">BPI2 domain-containing protein</fullName>
    </submittedName>
</protein>
<dbReference type="Gene3D" id="3.15.20.10">
    <property type="entry name" value="Bactericidal permeability-increasing protein, domain 2"/>
    <property type="match status" value="1"/>
</dbReference>
<sequence>MMVVWMSESVPNCLLSTAHAGKLIQFTITKDVPKFAPYLRTRFLAMFKEVFAMTAHVMTQAILHNGVPIPIFDNITVSNSSELRVFKKYIRLDADFKWN</sequence>
<evidence type="ECO:0000313" key="2">
    <source>
        <dbReference type="Proteomes" id="UP000267027"/>
    </source>
</evidence>
<reference evidence="1 2" key="2">
    <citation type="submission" date="2018-11" db="EMBL/GenBank/DDBJ databases">
        <authorList>
            <consortium name="Pathogen Informatics"/>
        </authorList>
    </citation>
    <scope>NUCLEOTIDE SEQUENCE [LARGE SCALE GENOMIC DNA]</scope>
    <source>
        <strain evidence="1 2">Costa Rica</strain>
    </source>
</reference>
<dbReference type="OrthoDB" id="5857016at2759"/>
<dbReference type="WBParaSite" id="ACOC_0000391901-mRNA-1">
    <property type="protein sequence ID" value="ACOC_0000391901-mRNA-1"/>
    <property type="gene ID" value="ACOC_0000391901"/>
</dbReference>
<dbReference type="AlphaFoldDB" id="A0A0R3PHU2"/>
<dbReference type="EMBL" id="UYYA01001583">
    <property type="protein sequence ID" value="VDM55505.1"/>
    <property type="molecule type" value="Genomic_DNA"/>
</dbReference>
<proteinExistence type="predicted"/>
<name>A0A0R3PHU2_ANGCS</name>
<evidence type="ECO:0000313" key="3">
    <source>
        <dbReference type="WBParaSite" id="ACOC_0000391901-mRNA-1"/>
    </source>
</evidence>
<gene>
    <name evidence="1" type="ORF">ACOC_LOCUS3920</name>
</gene>
<dbReference type="Proteomes" id="UP000267027">
    <property type="component" value="Unassembled WGS sequence"/>
</dbReference>
<accession>A0A0R3PHU2</accession>
<evidence type="ECO:0000313" key="1">
    <source>
        <dbReference type="EMBL" id="VDM55505.1"/>
    </source>
</evidence>
<reference evidence="3" key="1">
    <citation type="submission" date="2017-02" db="UniProtKB">
        <authorList>
            <consortium name="WormBaseParasite"/>
        </authorList>
    </citation>
    <scope>IDENTIFICATION</scope>
</reference>
<keyword evidence="2" id="KW-1185">Reference proteome</keyword>
<organism evidence="3">
    <name type="scientific">Angiostrongylus costaricensis</name>
    <name type="common">Nematode worm</name>
    <dbReference type="NCBI Taxonomy" id="334426"/>
    <lineage>
        <taxon>Eukaryota</taxon>
        <taxon>Metazoa</taxon>
        <taxon>Ecdysozoa</taxon>
        <taxon>Nematoda</taxon>
        <taxon>Chromadorea</taxon>
        <taxon>Rhabditida</taxon>
        <taxon>Rhabditina</taxon>
        <taxon>Rhabditomorpha</taxon>
        <taxon>Strongyloidea</taxon>
        <taxon>Metastrongylidae</taxon>
        <taxon>Angiostrongylus</taxon>
    </lineage>
</organism>